<dbReference type="SUPFAM" id="SSF53850">
    <property type="entry name" value="Periplasmic binding protein-like II"/>
    <property type="match status" value="1"/>
</dbReference>
<dbReference type="InterPro" id="IPR042100">
    <property type="entry name" value="Bug_dom1"/>
</dbReference>
<organism evidence="2 3">
    <name type="scientific">Teichococcus coralli</name>
    <dbReference type="NCBI Taxonomy" id="2545983"/>
    <lineage>
        <taxon>Bacteria</taxon>
        <taxon>Pseudomonadati</taxon>
        <taxon>Pseudomonadota</taxon>
        <taxon>Alphaproteobacteria</taxon>
        <taxon>Acetobacterales</taxon>
        <taxon>Roseomonadaceae</taxon>
        <taxon>Roseomonas</taxon>
    </lineage>
</organism>
<dbReference type="EMBL" id="SNVJ01000004">
    <property type="protein sequence ID" value="MXP63030.1"/>
    <property type="molecule type" value="Genomic_DNA"/>
</dbReference>
<accession>A0A845BA39</accession>
<sequence length="336" mass="34805">MGGRQECEGATRRGLLGAAALAGLAPRLAAAQSEAASYPDRPVRFIVPFPPGQAADLFARLMADELSKRWPQRVVVENRAGGAGAIGMEAGARAAPDGYTLVVGTSGTLGINPSVMPNLPYDAERDFAAITNIFTLPLVLAAHPGAGLDSLGTVLSRAKEAPGRLNYASAGPGTAQHLAMEMLTHRAGVRMTHVPYRGSGPAMADLIAGNVPLMMDSLASALPHVQSGRVRALAITGRERVKQLPDTPTVAESGLAGYEALGWSGLVAPAATPAAIIRRINGDAVAILRDPAVAARMVEMGGFPAPGTPEEFASFIRGEIAKWRGVAQDANVRLEG</sequence>
<evidence type="ECO:0000313" key="2">
    <source>
        <dbReference type="EMBL" id="MXP63030.1"/>
    </source>
</evidence>
<dbReference type="CDD" id="cd13578">
    <property type="entry name" value="PBP2_Bug27"/>
    <property type="match status" value="1"/>
</dbReference>
<comment type="caution">
    <text evidence="2">The sequence shown here is derived from an EMBL/GenBank/DDBJ whole genome shotgun (WGS) entry which is preliminary data.</text>
</comment>
<proteinExistence type="inferred from homology"/>
<evidence type="ECO:0000313" key="3">
    <source>
        <dbReference type="Proteomes" id="UP000460715"/>
    </source>
</evidence>
<keyword evidence="3" id="KW-1185">Reference proteome</keyword>
<dbReference type="PROSITE" id="PS51318">
    <property type="entry name" value="TAT"/>
    <property type="match status" value="1"/>
</dbReference>
<reference evidence="2 3" key="1">
    <citation type="submission" date="2019-03" db="EMBL/GenBank/DDBJ databases">
        <title>Roseomonas sp. a novel Roseomonas species isolated from Sea whip Gorgonian.</title>
        <authorList>
            <person name="Li F."/>
            <person name="Pan X."/>
            <person name="Huang S."/>
            <person name="Li Z."/>
            <person name="Meng B."/>
        </authorList>
    </citation>
    <scope>NUCLEOTIDE SEQUENCE [LARGE SCALE GENOMIC DNA]</scope>
    <source>
        <strain evidence="2 3">M0104</strain>
    </source>
</reference>
<dbReference type="InterPro" id="IPR005064">
    <property type="entry name" value="BUG"/>
</dbReference>
<dbReference type="Gene3D" id="3.40.190.150">
    <property type="entry name" value="Bordetella uptake gene, domain 1"/>
    <property type="match status" value="1"/>
</dbReference>
<dbReference type="PANTHER" id="PTHR42928">
    <property type="entry name" value="TRICARBOXYLATE-BINDING PROTEIN"/>
    <property type="match status" value="1"/>
</dbReference>
<dbReference type="PIRSF" id="PIRSF017082">
    <property type="entry name" value="YflP"/>
    <property type="match status" value="1"/>
</dbReference>
<dbReference type="Gene3D" id="3.40.190.10">
    <property type="entry name" value="Periplasmic binding protein-like II"/>
    <property type="match status" value="1"/>
</dbReference>
<dbReference type="Proteomes" id="UP000460715">
    <property type="component" value="Unassembled WGS sequence"/>
</dbReference>
<protein>
    <submittedName>
        <fullName evidence="2">Tripartite tricarboxylate transporter substrate binding protein</fullName>
    </submittedName>
</protein>
<dbReference type="PANTHER" id="PTHR42928:SF5">
    <property type="entry name" value="BLR1237 PROTEIN"/>
    <property type="match status" value="1"/>
</dbReference>
<comment type="similarity">
    <text evidence="1">Belongs to the UPF0065 (bug) family.</text>
</comment>
<dbReference type="RefSeq" id="WP_160936146.1">
    <property type="nucleotide sequence ID" value="NZ_SNVJ01000004.1"/>
</dbReference>
<evidence type="ECO:0000256" key="1">
    <source>
        <dbReference type="ARBA" id="ARBA00006987"/>
    </source>
</evidence>
<dbReference type="OrthoDB" id="7242606at2"/>
<dbReference type="InterPro" id="IPR006311">
    <property type="entry name" value="TAT_signal"/>
</dbReference>
<name>A0A845BA39_9PROT</name>
<dbReference type="AlphaFoldDB" id="A0A845BA39"/>
<dbReference type="Pfam" id="PF03401">
    <property type="entry name" value="TctC"/>
    <property type="match status" value="1"/>
</dbReference>
<gene>
    <name evidence="2" type="ORF">E0493_06640</name>
</gene>